<dbReference type="AlphaFoldDB" id="A0A0D2DGH7"/>
<gene>
    <name evidence="2" type="ORF">PV07_01611</name>
</gene>
<dbReference type="EMBL" id="KN847040">
    <property type="protein sequence ID" value="KIW34864.1"/>
    <property type="molecule type" value="Genomic_DNA"/>
</dbReference>
<proteinExistence type="predicted"/>
<protein>
    <recommendedName>
        <fullName evidence="4">Secreted protein</fullName>
    </recommendedName>
</protein>
<dbReference type="GeneID" id="27340805"/>
<keyword evidence="3" id="KW-1185">Reference proteome</keyword>
<evidence type="ECO:0008006" key="4">
    <source>
        <dbReference type="Google" id="ProtNLM"/>
    </source>
</evidence>
<reference evidence="2 3" key="1">
    <citation type="submission" date="2015-01" db="EMBL/GenBank/DDBJ databases">
        <title>The Genome Sequence of Cladophialophora immunda CBS83496.</title>
        <authorList>
            <consortium name="The Broad Institute Genomics Platform"/>
            <person name="Cuomo C."/>
            <person name="de Hoog S."/>
            <person name="Gorbushina A."/>
            <person name="Stielow B."/>
            <person name="Teixiera M."/>
            <person name="Abouelleil A."/>
            <person name="Chapman S.B."/>
            <person name="Priest M."/>
            <person name="Young S.K."/>
            <person name="Wortman J."/>
            <person name="Nusbaum C."/>
            <person name="Birren B."/>
        </authorList>
    </citation>
    <scope>NUCLEOTIDE SEQUENCE [LARGE SCALE GENOMIC DNA]</scope>
    <source>
        <strain evidence="2 3">CBS 83496</strain>
    </source>
</reference>
<dbReference type="Proteomes" id="UP000054466">
    <property type="component" value="Unassembled WGS sequence"/>
</dbReference>
<organism evidence="2 3">
    <name type="scientific">Cladophialophora immunda</name>
    <dbReference type="NCBI Taxonomy" id="569365"/>
    <lineage>
        <taxon>Eukaryota</taxon>
        <taxon>Fungi</taxon>
        <taxon>Dikarya</taxon>
        <taxon>Ascomycota</taxon>
        <taxon>Pezizomycotina</taxon>
        <taxon>Eurotiomycetes</taxon>
        <taxon>Chaetothyriomycetidae</taxon>
        <taxon>Chaetothyriales</taxon>
        <taxon>Herpotrichiellaceae</taxon>
        <taxon>Cladophialophora</taxon>
    </lineage>
</organism>
<dbReference type="VEuPathDB" id="FungiDB:PV07_01611"/>
<dbReference type="RefSeq" id="XP_016255080.1">
    <property type="nucleotide sequence ID" value="XM_016388152.1"/>
</dbReference>
<evidence type="ECO:0000313" key="2">
    <source>
        <dbReference type="EMBL" id="KIW34864.1"/>
    </source>
</evidence>
<feature type="chain" id="PRO_5002240427" description="Secreted protein" evidence="1">
    <location>
        <begin position="34"/>
        <end position="156"/>
    </location>
</feature>
<evidence type="ECO:0000256" key="1">
    <source>
        <dbReference type="SAM" id="SignalP"/>
    </source>
</evidence>
<dbReference type="OrthoDB" id="10509975at2759"/>
<evidence type="ECO:0000313" key="3">
    <source>
        <dbReference type="Proteomes" id="UP000054466"/>
    </source>
</evidence>
<accession>A0A0D2DGH7</accession>
<sequence>MGDSDSTKIWVPITVVGCILLFLLVICCPPCSGDDYIERQPRGRVPSRHLPTGLPWEEITTFSDQRDGGWEKPARKGRSVMPDILSGVDKDVITEVKVGVRVAARGRGYGVLGSGNDGVVPAWWQWAKVRGLWKCLVSHGTYQKTVITNPVRTSRQ</sequence>
<dbReference type="HOGENOM" id="CLU_1686373_0_0_1"/>
<name>A0A0D2DGH7_9EURO</name>
<feature type="signal peptide" evidence="1">
    <location>
        <begin position="1"/>
        <end position="33"/>
    </location>
</feature>
<keyword evidence="1" id="KW-0732">Signal</keyword>